<protein>
    <recommendedName>
        <fullName evidence="2">Peroxidase</fullName>
        <ecNumber evidence="2">1.11.1.-</ecNumber>
    </recommendedName>
</protein>
<dbReference type="Gene3D" id="1.10.420.10">
    <property type="entry name" value="Peroxidase, domain 2"/>
    <property type="match status" value="1"/>
</dbReference>
<dbReference type="InterPro" id="IPR002016">
    <property type="entry name" value="Haem_peroxidase"/>
</dbReference>
<organism evidence="4 5">
    <name type="scientific">Ophiostoma piceae (strain UAMH 11346)</name>
    <name type="common">Sap stain fungus</name>
    <dbReference type="NCBI Taxonomy" id="1262450"/>
    <lineage>
        <taxon>Eukaryota</taxon>
        <taxon>Fungi</taxon>
        <taxon>Dikarya</taxon>
        <taxon>Ascomycota</taxon>
        <taxon>Pezizomycotina</taxon>
        <taxon>Sordariomycetes</taxon>
        <taxon>Sordariomycetidae</taxon>
        <taxon>Ophiostomatales</taxon>
        <taxon>Ophiostomataceae</taxon>
        <taxon>Ophiostoma</taxon>
    </lineage>
</organism>
<dbReference type="EC" id="1.11.1.-" evidence="2"/>
<gene>
    <name evidence="4" type="ORF">F503_03825</name>
</gene>
<evidence type="ECO:0000256" key="1">
    <source>
        <dbReference type="RuleBase" id="RU004241"/>
    </source>
</evidence>
<keyword evidence="2" id="KW-0560">Oxidoreductase</keyword>
<dbReference type="AlphaFoldDB" id="S3CWQ5"/>
<reference evidence="4 5" key="1">
    <citation type="journal article" date="2013" name="BMC Genomics">
        <title>The genome and transcriptome of the pine saprophyte Ophiostoma piceae, and a comparison with the bark beetle-associated pine pathogen Grosmannia clavigera.</title>
        <authorList>
            <person name="Haridas S."/>
            <person name="Wang Y."/>
            <person name="Lim L."/>
            <person name="Massoumi Alamouti S."/>
            <person name="Jackman S."/>
            <person name="Docking R."/>
            <person name="Robertson G."/>
            <person name="Birol I."/>
            <person name="Bohlmann J."/>
            <person name="Breuil C."/>
        </authorList>
    </citation>
    <scope>NUCLEOTIDE SEQUENCE [LARGE SCALE GENOMIC DNA]</scope>
    <source>
        <strain evidence="4 5">UAMH 11346</strain>
    </source>
</reference>
<dbReference type="EMBL" id="KE148157">
    <property type="protein sequence ID" value="EPE05220.1"/>
    <property type="molecule type" value="Genomic_DNA"/>
</dbReference>
<keyword evidence="2" id="KW-0575">Peroxidase</keyword>
<keyword evidence="5" id="KW-1185">Reference proteome</keyword>
<dbReference type="Pfam" id="PF00141">
    <property type="entry name" value="peroxidase"/>
    <property type="match status" value="1"/>
</dbReference>
<evidence type="ECO:0000313" key="4">
    <source>
        <dbReference type="EMBL" id="EPE05220.1"/>
    </source>
</evidence>
<dbReference type="InterPro" id="IPR010255">
    <property type="entry name" value="Haem_peroxidase_sf"/>
</dbReference>
<name>S3CWQ5_OPHP1</name>
<dbReference type="STRING" id="1262450.S3CWQ5"/>
<dbReference type="OrthoDB" id="2113341at2759"/>
<accession>S3CWQ5</accession>
<dbReference type="HOGENOM" id="CLU_1563165_0_0_1"/>
<dbReference type="VEuPathDB" id="FungiDB:F503_03825"/>
<sequence>MCPLGPRVSFYTGRTDSSQAGAVDRSIASTDTAEKALHLNNTKTLQPEDVVALMNVHAVVEGFYPDAATSGKPQVKTPGTWDVSFYKDTAQKKATVGAVHYTSDEAVAAYNVTKPMWQAMLDQTLWQKAYEKAYLRLPVLNMQPSLEHLPTDCSAAIL</sequence>
<dbReference type="Proteomes" id="UP000016923">
    <property type="component" value="Unassembled WGS sequence"/>
</dbReference>
<dbReference type="SUPFAM" id="SSF48113">
    <property type="entry name" value="Heme-dependent peroxidases"/>
    <property type="match status" value="1"/>
</dbReference>
<dbReference type="GO" id="GO:0004601">
    <property type="term" value="F:peroxidase activity"/>
    <property type="evidence" value="ECO:0007669"/>
    <property type="project" value="UniProtKB-KW"/>
</dbReference>
<dbReference type="GO" id="GO:0006979">
    <property type="term" value="P:response to oxidative stress"/>
    <property type="evidence" value="ECO:0007669"/>
    <property type="project" value="InterPro"/>
</dbReference>
<proteinExistence type="inferred from homology"/>
<evidence type="ECO:0000259" key="3">
    <source>
        <dbReference type="Pfam" id="PF00141"/>
    </source>
</evidence>
<comment type="similarity">
    <text evidence="1">Belongs to the peroxidase family.</text>
</comment>
<evidence type="ECO:0000256" key="2">
    <source>
        <dbReference type="RuleBase" id="RU363051"/>
    </source>
</evidence>
<dbReference type="GO" id="GO:0046872">
    <property type="term" value="F:metal ion binding"/>
    <property type="evidence" value="ECO:0007669"/>
    <property type="project" value="UniProtKB-UniRule"/>
</dbReference>
<feature type="domain" description="Plant heme peroxidase family profile" evidence="3">
    <location>
        <begin position="5"/>
        <end position="121"/>
    </location>
</feature>
<dbReference type="GO" id="GO:0020037">
    <property type="term" value="F:heme binding"/>
    <property type="evidence" value="ECO:0007669"/>
    <property type="project" value="UniProtKB-UniRule"/>
</dbReference>
<evidence type="ECO:0000313" key="5">
    <source>
        <dbReference type="Proteomes" id="UP000016923"/>
    </source>
</evidence>